<protein>
    <submittedName>
        <fullName evidence="3">Uncharacterized protein</fullName>
    </submittedName>
</protein>
<dbReference type="SUPFAM" id="SSF52309">
    <property type="entry name" value="N-(deoxy)ribosyltransferase-like"/>
    <property type="match status" value="1"/>
</dbReference>
<organism evidence="3">
    <name type="scientific">Pseudomonas helleri</name>
    <dbReference type="NCBI Taxonomy" id="1608996"/>
    <lineage>
        <taxon>Bacteria</taxon>
        <taxon>Pseudomonadati</taxon>
        <taxon>Pseudomonadota</taxon>
        <taxon>Gammaproteobacteria</taxon>
        <taxon>Pseudomonadales</taxon>
        <taxon>Pseudomonadaceae</taxon>
        <taxon>Pseudomonas</taxon>
    </lineage>
</organism>
<dbReference type="EMBL" id="WIWC01000021">
    <property type="protein sequence ID" value="MQT81138.1"/>
    <property type="molecule type" value="Genomic_DNA"/>
</dbReference>
<evidence type="ECO:0000313" key="2">
    <source>
        <dbReference type="EMBL" id="MQT25776.1"/>
    </source>
</evidence>
<keyword evidence="1" id="KW-0472">Membrane</keyword>
<reference evidence="6 7" key="1">
    <citation type="submission" date="2019-10" db="EMBL/GenBank/DDBJ databases">
        <title>Evaluation of single-gene subtyping targets for Pseudomonas.</title>
        <authorList>
            <person name="Reichler S.J."/>
            <person name="Orsi R.H."/>
            <person name="Wiedmann M."/>
            <person name="Martin N.H."/>
            <person name="Murphy S.I."/>
        </authorList>
    </citation>
    <scope>NUCLEOTIDE SEQUENCE</scope>
    <source>
        <strain evidence="2 8">FSL R10-0802</strain>
        <strain evidence="4 7">FSL R10-1594</strain>
        <strain evidence="5 6">FSL R10-1984</strain>
        <strain evidence="3">FSL R10-2339</strain>
    </source>
</reference>
<dbReference type="RefSeq" id="WP_153378873.1">
    <property type="nucleotide sequence ID" value="NZ_JBITTT010000001.1"/>
</dbReference>
<keyword evidence="8" id="KW-1185">Reference proteome</keyword>
<dbReference type="AlphaFoldDB" id="A0A6A7YWG9"/>
<feature type="transmembrane region" description="Helical" evidence="1">
    <location>
        <begin position="12"/>
        <end position="29"/>
    </location>
</feature>
<evidence type="ECO:0000313" key="3">
    <source>
        <dbReference type="EMBL" id="MQT81138.1"/>
    </source>
</evidence>
<evidence type="ECO:0000313" key="7">
    <source>
        <dbReference type="Proteomes" id="UP000443000"/>
    </source>
</evidence>
<evidence type="ECO:0000256" key="1">
    <source>
        <dbReference type="SAM" id="Phobius"/>
    </source>
</evidence>
<keyword evidence="1" id="KW-0812">Transmembrane</keyword>
<dbReference type="EMBL" id="WIVW01000010">
    <property type="protein sequence ID" value="MQU26964.1"/>
    <property type="molecule type" value="Genomic_DNA"/>
</dbReference>
<proteinExistence type="predicted"/>
<dbReference type="Gene3D" id="3.40.50.450">
    <property type="match status" value="1"/>
</dbReference>
<dbReference type="Proteomes" id="UP000443000">
    <property type="component" value="Unassembled WGS sequence"/>
</dbReference>
<accession>A0A6A7YWG9</accession>
<evidence type="ECO:0000313" key="5">
    <source>
        <dbReference type="EMBL" id="MQU26964.1"/>
    </source>
</evidence>
<sequence>MHLEYMSDAFYFAGVVAFVLSFPLVYLLVKVKRSKTKYNHALGKVELGAVRSSLEGSIYKINEKFQKDHAGWQELNHLVVDGGDADIKHSGTAENNYGVDQFRFIKNIGIDFQAIQEKDDKVFLITPFHDAYKDEHLAIKEACGMLGLACVRGDEVFKEGNILKHIVEQILSARYVIANLNGRNPNVYYEVGIAQCLGKAVVLVSSGFEEIPFDLQSQRILTFVDLKELKAKLYVKLFQLNRG</sequence>
<keyword evidence="1" id="KW-1133">Transmembrane helix</keyword>
<evidence type="ECO:0000313" key="6">
    <source>
        <dbReference type="Proteomes" id="UP000437970"/>
    </source>
</evidence>
<dbReference type="Proteomes" id="UP000713985">
    <property type="component" value="Unassembled WGS sequence"/>
</dbReference>
<gene>
    <name evidence="4" type="ORF">GHN41_11330</name>
    <name evidence="3" type="ORF">GHN86_13855</name>
    <name evidence="2" type="ORF">GHN94_08030</name>
    <name evidence="5" type="ORF">GHO29_10755</name>
</gene>
<comment type="caution">
    <text evidence="3">The sequence shown here is derived from an EMBL/GenBank/DDBJ whole genome shotgun (WGS) entry which is preliminary data.</text>
</comment>
<evidence type="ECO:0000313" key="4">
    <source>
        <dbReference type="EMBL" id="MQU17027.1"/>
    </source>
</evidence>
<name>A0A6A7YWG9_9PSED</name>
<dbReference type="OrthoDB" id="5180013at2"/>
<dbReference type="Proteomes" id="UP000437970">
    <property type="component" value="Unassembled WGS sequence"/>
</dbReference>
<evidence type="ECO:0000313" key="8">
    <source>
        <dbReference type="Proteomes" id="UP000713985"/>
    </source>
</evidence>
<dbReference type="EMBL" id="WIWP01000009">
    <property type="protein sequence ID" value="MQT25776.1"/>
    <property type="molecule type" value="Genomic_DNA"/>
</dbReference>
<dbReference type="EMBL" id="WIVT01000011">
    <property type="protein sequence ID" value="MQU17027.1"/>
    <property type="molecule type" value="Genomic_DNA"/>
</dbReference>